<dbReference type="NCBIfam" id="TIGR00652">
    <property type="entry name" value="DapF"/>
    <property type="match status" value="1"/>
</dbReference>
<accession>A0A1Y5I586</accession>
<organism evidence="8">
    <name type="scientific">Ostreococcus tauri</name>
    <name type="common">Marine green alga</name>
    <dbReference type="NCBI Taxonomy" id="70448"/>
    <lineage>
        <taxon>Eukaryota</taxon>
        <taxon>Viridiplantae</taxon>
        <taxon>Chlorophyta</taxon>
        <taxon>Mamiellophyceae</taxon>
        <taxon>Mamiellales</taxon>
        <taxon>Bathycoccaceae</taxon>
        <taxon>Ostreococcus</taxon>
    </lineage>
</organism>
<dbReference type="GO" id="GO:0009089">
    <property type="term" value="P:lysine biosynthetic process via diaminopimelate"/>
    <property type="evidence" value="ECO:0007669"/>
    <property type="project" value="UniProtKB-UniPathway"/>
</dbReference>
<dbReference type="PROSITE" id="PS01326">
    <property type="entry name" value="DAP_EPIMERASE"/>
    <property type="match status" value="1"/>
</dbReference>
<evidence type="ECO:0000256" key="2">
    <source>
        <dbReference type="ARBA" id="ARBA00010219"/>
    </source>
</evidence>
<evidence type="ECO:0000256" key="5">
    <source>
        <dbReference type="ARBA" id="ARBA00023154"/>
    </source>
</evidence>
<comment type="similarity">
    <text evidence="2">Belongs to the diaminopimelate epimerase family.</text>
</comment>
<evidence type="ECO:0000256" key="3">
    <source>
        <dbReference type="ARBA" id="ARBA00013080"/>
    </source>
</evidence>
<dbReference type="Proteomes" id="UP000195557">
    <property type="component" value="Unassembled WGS sequence"/>
</dbReference>
<dbReference type="InterPro" id="IPR018510">
    <property type="entry name" value="DAP_epimerase_AS"/>
</dbReference>
<keyword evidence="5" id="KW-0457">Lysine biosynthesis</keyword>
<evidence type="ECO:0000256" key="7">
    <source>
        <dbReference type="ARBA" id="ARBA00051712"/>
    </source>
</evidence>
<evidence type="ECO:0000256" key="4">
    <source>
        <dbReference type="ARBA" id="ARBA00022605"/>
    </source>
</evidence>
<proteinExistence type="inferred from homology"/>
<dbReference type="SUPFAM" id="SSF54506">
    <property type="entry name" value="Diaminopimelate epimerase-like"/>
    <property type="match status" value="2"/>
</dbReference>
<comment type="catalytic activity">
    <reaction evidence="7">
        <text>(2S,6S)-2,6-diaminopimelate = meso-2,6-diaminopimelate</text>
        <dbReference type="Rhea" id="RHEA:15393"/>
        <dbReference type="ChEBI" id="CHEBI:57609"/>
        <dbReference type="ChEBI" id="CHEBI:57791"/>
        <dbReference type="EC" id="5.1.1.7"/>
    </reaction>
</comment>
<keyword evidence="4" id="KW-0028">Amino-acid biosynthesis</keyword>
<protein>
    <recommendedName>
        <fullName evidence="3">diaminopimelate epimerase</fullName>
        <ecNumber evidence="3">5.1.1.7</ecNumber>
    </recommendedName>
</protein>
<dbReference type="AlphaFoldDB" id="A0A1Y5I586"/>
<dbReference type="eggNOG" id="ENOG502QQKJ">
    <property type="taxonomic scope" value="Eukaryota"/>
</dbReference>
<dbReference type="HAMAP" id="MF_00197">
    <property type="entry name" value="DAP_epimerase"/>
    <property type="match status" value="1"/>
</dbReference>
<name>A0A1Y5I586_OSTTA</name>
<dbReference type="Gene3D" id="3.10.310.10">
    <property type="entry name" value="Diaminopimelate Epimerase, Chain A, domain 1"/>
    <property type="match status" value="2"/>
</dbReference>
<evidence type="ECO:0000256" key="6">
    <source>
        <dbReference type="ARBA" id="ARBA00023235"/>
    </source>
</evidence>
<sequence>MLTRARAPIARARCELAPRSATRGSTTRARAGKTFEFAKYQGLGNDFVLIDNRASDAVPVTAEQAAKMCDRNFGIGADGLIFAMPARPGTDEDYSMRMFNSDGSEPEMCGNGIRCLARFVSDVDGSAPRKYKVWTLAGLIQPELRADGQVAVDMGKPVLEPANVPTKLAATKDSAAVRCEMDIDGEKWLVTAVSMGNPHCVTFGRAGDGELGADGPGLKVEDFALSAYGPKFESHVNFPARTNTEFTEVVNRGYVKMHVWERGAGATLACGTGACATVVAGVLEGRVDRECVVELPGGPLEIHWREADGNVIMTGPAEPVFTGVITV</sequence>
<dbReference type="InterPro" id="IPR001653">
    <property type="entry name" value="DAP_epimerase_DapF"/>
</dbReference>
<dbReference type="PANTHER" id="PTHR31689:SF0">
    <property type="entry name" value="DIAMINOPIMELATE EPIMERASE"/>
    <property type="match status" value="1"/>
</dbReference>
<reference evidence="8" key="1">
    <citation type="submission" date="2017-04" db="EMBL/GenBank/DDBJ databases">
        <title>Population genomics of picophytoplankton unveils novel chromosome hypervariability.</title>
        <authorList>
            <consortium name="DOE Joint Genome Institute"/>
            <person name="Blanc-Mathieu R."/>
            <person name="Krasovec M."/>
            <person name="Hebrard M."/>
            <person name="Yau S."/>
            <person name="Desgranges E."/>
            <person name="Martin J."/>
            <person name="Schackwitz W."/>
            <person name="Kuo A."/>
            <person name="Salin G."/>
            <person name="Donnadieu C."/>
            <person name="Desdevises Y."/>
            <person name="Sanchez-Ferandin S."/>
            <person name="Moreau H."/>
            <person name="Rivals E."/>
            <person name="Grigoriev I.V."/>
            <person name="Grimsley N."/>
            <person name="Eyre-Walker A."/>
            <person name="Piganeau G."/>
        </authorList>
    </citation>
    <scope>NUCLEOTIDE SEQUENCE [LARGE SCALE GENOMIC DNA]</scope>
    <source>
        <strain evidence="8">RCC 1115</strain>
    </source>
</reference>
<dbReference type="EC" id="5.1.1.7" evidence="3"/>
<dbReference type="GO" id="GO:0005829">
    <property type="term" value="C:cytosol"/>
    <property type="evidence" value="ECO:0007669"/>
    <property type="project" value="TreeGrafter"/>
</dbReference>
<evidence type="ECO:0000256" key="1">
    <source>
        <dbReference type="ARBA" id="ARBA00005196"/>
    </source>
</evidence>
<dbReference type="GO" id="GO:0008837">
    <property type="term" value="F:diaminopimelate epimerase activity"/>
    <property type="evidence" value="ECO:0007669"/>
    <property type="project" value="UniProtKB-EC"/>
</dbReference>
<dbReference type="UniPathway" id="UPA00034">
    <property type="reaction ID" value="UER00025"/>
</dbReference>
<gene>
    <name evidence="8" type="ORF">BE221DRAFT_188074</name>
</gene>
<keyword evidence="6" id="KW-0413">Isomerase</keyword>
<dbReference type="PANTHER" id="PTHR31689">
    <property type="entry name" value="DIAMINOPIMELATE EPIMERASE, CHLOROPLASTIC"/>
    <property type="match status" value="1"/>
</dbReference>
<dbReference type="EMBL" id="KZ155839">
    <property type="protein sequence ID" value="OUS42245.1"/>
    <property type="molecule type" value="Genomic_DNA"/>
</dbReference>
<evidence type="ECO:0000313" key="8">
    <source>
        <dbReference type="EMBL" id="OUS42245.1"/>
    </source>
</evidence>
<dbReference type="FunFam" id="3.10.310.10:FF:000009">
    <property type="entry name" value="Diaminopimelate epimerase chloroplastic"/>
    <property type="match status" value="1"/>
</dbReference>
<comment type="pathway">
    <text evidence="1">Amino-acid biosynthesis; L-lysine biosynthesis via DAP pathway; DL-2,6-diaminopimelate from LL-2,6-diaminopimelate: step 1/1.</text>
</comment>
<dbReference type="Pfam" id="PF01678">
    <property type="entry name" value="DAP_epimerase"/>
    <property type="match status" value="2"/>
</dbReference>